<organism evidence="2 3">
    <name type="scientific">Aeromicrobium fastidiosum</name>
    <dbReference type="NCBI Taxonomy" id="52699"/>
    <lineage>
        <taxon>Bacteria</taxon>
        <taxon>Bacillati</taxon>
        <taxon>Actinomycetota</taxon>
        <taxon>Actinomycetes</taxon>
        <taxon>Propionibacteriales</taxon>
        <taxon>Nocardioidaceae</taxon>
        <taxon>Aeromicrobium</taxon>
    </lineage>
</organism>
<dbReference type="RefSeq" id="WP_129181622.1">
    <property type="nucleotide sequence ID" value="NZ_JAGIOG010000001.1"/>
</dbReference>
<dbReference type="PROSITE" id="PS50921">
    <property type="entry name" value="ANTAR"/>
    <property type="match status" value="1"/>
</dbReference>
<evidence type="ECO:0000313" key="3">
    <source>
        <dbReference type="Proteomes" id="UP001515100"/>
    </source>
</evidence>
<dbReference type="EMBL" id="SDPP02000001">
    <property type="protein sequence ID" value="KAA1380794.1"/>
    <property type="molecule type" value="Genomic_DNA"/>
</dbReference>
<gene>
    <name evidence="2" type="ORF">ESP62_006435</name>
</gene>
<evidence type="ECO:0000259" key="1">
    <source>
        <dbReference type="PROSITE" id="PS50921"/>
    </source>
</evidence>
<dbReference type="Pfam" id="PF03861">
    <property type="entry name" value="ANTAR"/>
    <property type="match status" value="1"/>
</dbReference>
<sequence>MSQPAIDTIVRAQKTLMDQHDVTSETALGLLVWAATDRGATVLDVAQSILARPHASFGFDSTLHATA</sequence>
<dbReference type="InterPro" id="IPR005561">
    <property type="entry name" value="ANTAR"/>
</dbReference>
<dbReference type="Proteomes" id="UP001515100">
    <property type="component" value="Unassembled WGS sequence"/>
</dbReference>
<protein>
    <submittedName>
        <fullName evidence="2">ANTAR domain-containing protein</fullName>
    </submittedName>
</protein>
<dbReference type="AlphaFoldDB" id="A0A641ARQ9"/>
<name>A0A641ARQ9_9ACTN</name>
<feature type="domain" description="ANTAR" evidence="1">
    <location>
        <begin position="1"/>
        <end position="50"/>
    </location>
</feature>
<reference evidence="2" key="1">
    <citation type="submission" date="2019-09" db="EMBL/GenBank/DDBJ databases">
        <authorList>
            <person name="Li J."/>
        </authorList>
    </citation>
    <scope>NUCLEOTIDE SEQUENCE [LARGE SCALE GENOMIC DNA]</scope>
    <source>
        <strain evidence="2">NRBC 14897</strain>
    </source>
</reference>
<evidence type="ECO:0000313" key="2">
    <source>
        <dbReference type="EMBL" id="KAA1380794.1"/>
    </source>
</evidence>
<keyword evidence="3" id="KW-1185">Reference proteome</keyword>
<comment type="caution">
    <text evidence="2">The sequence shown here is derived from an EMBL/GenBank/DDBJ whole genome shotgun (WGS) entry which is preliminary data.</text>
</comment>
<dbReference type="OrthoDB" id="5187007at2"/>
<accession>A0A641ARQ9</accession>
<dbReference type="InterPro" id="IPR036388">
    <property type="entry name" value="WH-like_DNA-bd_sf"/>
</dbReference>
<dbReference type="GO" id="GO:0003723">
    <property type="term" value="F:RNA binding"/>
    <property type="evidence" value="ECO:0007669"/>
    <property type="project" value="InterPro"/>
</dbReference>
<proteinExistence type="predicted"/>
<dbReference type="Gene3D" id="1.10.10.10">
    <property type="entry name" value="Winged helix-like DNA-binding domain superfamily/Winged helix DNA-binding domain"/>
    <property type="match status" value="1"/>
</dbReference>